<dbReference type="Gene3D" id="3.40.50.300">
    <property type="entry name" value="P-loop containing nucleotide triphosphate hydrolases"/>
    <property type="match status" value="1"/>
</dbReference>
<evidence type="ECO:0000313" key="1">
    <source>
        <dbReference type="EMBL" id="SPM33094.1"/>
    </source>
</evidence>
<dbReference type="Proteomes" id="UP000240988">
    <property type="component" value="Unassembled WGS sequence"/>
</dbReference>
<evidence type="ECO:0008006" key="3">
    <source>
        <dbReference type="Google" id="ProtNLM"/>
    </source>
</evidence>
<dbReference type="SUPFAM" id="SSF52540">
    <property type="entry name" value="P-loop containing nucleoside triphosphate hydrolases"/>
    <property type="match status" value="1"/>
</dbReference>
<evidence type="ECO:0000313" key="2">
    <source>
        <dbReference type="Proteomes" id="UP000240988"/>
    </source>
</evidence>
<dbReference type="InterPro" id="IPR027417">
    <property type="entry name" value="P-loop_NTPase"/>
</dbReference>
<protein>
    <recommendedName>
        <fullName evidence="3">NACHT domain-containing protein</fullName>
    </recommendedName>
</protein>
<proteinExistence type="predicted"/>
<dbReference type="EMBL" id="FUFA01000002">
    <property type="protein sequence ID" value="SPM33094.1"/>
    <property type="molecule type" value="Genomic_DNA"/>
</dbReference>
<gene>
    <name evidence="1" type="ORF">MRAB57_897</name>
</gene>
<name>A0A2U3NNQ6_9MYCO</name>
<keyword evidence="2" id="KW-1185">Reference proteome</keyword>
<dbReference type="AlphaFoldDB" id="A0A2U3NNQ6"/>
<organism evidence="1 2">
    <name type="scientific">Mycobacterium rhizamassiliense</name>
    <dbReference type="NCBI Taxonomy" id="1841860"/>
    <lineage>
        <taxon>Bacteria</taxon>
        <taxon>Bacillati</taxon>
        <taxon>Actinomycetota</taxon>
        <taxon>Actinomycetes</taxon>
        <taxon>Mycobacteriales</taxon>
        <taxon>Mycobacteriaceae</taxon>
        <taxon>Mycobacterium</taxon>
    </lineage>
</organism>
<reference evidence="1 2" key="1">
    <citation type="submission" date="2017-01" db="EMBL/GenBank/DDBJ databases">
        <authorList>
            <consortium name="Urmite Genomes"/>
        </authorList>
    </citation>
    <scope>NUCLEOTIDE SEQUENCE [LARGE SCALE GENOMIC DNA]</scope>
    <source>
        <strain evidence="1 2">AB57</strain>
    </source>
</reference>
<feature type="non-terminal residue" evidence="1">
    <location>
        <position position="1"/>
    </location>
</feature>
<sequence length="971" mass="108821">VETDFEYERISPEAFEQLAVALAEMAIGHGIEVYGPGRDGGREATYTGPIDWSATGDGDKWNGYTVVQAKQCQTPSDPAGNLQWLNSTLREEFKRWMDPDSRRTQFPQYLLVITNVRLSAADPAGGIDEIRSLIDHWLKYEFEFDGHEPSTLRRRGLRDVKVWHRDKLNVLVSINRDVRQRFAPLLTMGDILARLERLDQLLPGLIPPDDIAGVLVDHAQTTIQGERWVRFDEAGDDFNRQSVERVIVDLPVLDQKGNRGLALQVVLERGSRVLSQSLWKATEADEPQPPRHLVITGAPGNGKSTIAKYLTQVFRASFARADANEPAVQAIIDDTDKSLDRLKLTAPQSPRWPIRIDLAPMAERMGPDSGGPNIRTYLCQQITLDSSVPVHLGTLDQWLKLWPSIILLDGLDEVTHPAVRQRVLGEITALVDKANALDCDLLVVVTTRPTGYTSLLPDHFEQIDLTEFTRQEAQRYGRHVTAQRLAGDPVFRRTALKRFEDAAKSPAVERLLTTPLQVLILTVIVARSGPLPANRYELFWTYYDTVFKREAAKPTTYRNFINDHRAEITDLHQRVGVVLHRYCEATRELRGRLPMVELKEIARDRMIKLGYGIPEANDLANTMVTVATHRLVLLVADEDETVSFDIRSLQELMAGCALVDMPEADQRENLVTAACSPHWRNAWLFGAGRLFTGNDHQRNLVLKVVEQCDEVGHWHGWLYPAAPELAADLLDDGLAANRPNDRRRLIEVVLRVLSGPLPTDPKSLAMKLAAATNETGHTGPDVAGIRSDRLFVRDRLRDAFARNTPDEVGYAVGAILLRFGAFGAHIPGQPADLSQFVDLWNERGPGGQMVEIGQFLLDTLQSYAPESYPPTTLVLRALDECNQLRMRRGKQGNLLPVINFRKAFGAHDLYAALEDSEAEQDLQIIIAAVPPEGWPVITFLAQRYWPTASRWPISERLRVAGDDPPGQEPQS</sequence>
<accession>A0A2U3NNQ6</accession>
<dbReference type="STRING" id="1841860.GCA_900157375_00899"/>